<dbReference type="eggNOG" id="COG0524">
    <property type="taxonomic scope" value="Bacteria"/>
</dbReference>
<evidence type="ECO:0000256" key="3">
    <source>
        <dbReference type="ARBA" id="ARBA00022777"/>
    </source>
</evidence>
<evidence type="ECO:0000256" key="2">
    <source>
        <dbReference type="ARBA" id="ARBA00022679"/>
    </source>
</evidence>
<dbReference type="PROSITE" id="PS00583">
    <property type="entry name" value="PFKB_KINASES_1"/>
    <property type="match status" value="1"/>
</dbReference>
<comment type="caution">
    <text evidence="5">The sequence shown here is derived from an EMBL/GenBank/DDBJ whole genome shotgun (WGS) entry which is preliminary data.</text>
</comment>
<dbReference type="Proteomes" id="UP000011910">
    <property type="component" value="Unassembled WGS sequence"/>
</dbReference>
<dbReference type="InterPro" id="IPR002173">
    <property type="entry name" value="Carboh/pur_kinase_PfkB_CS"/>
</dbReference>
<comment type="similarity">
    <text evidence="1">Belongs to the carbohydrate kinase PfkB family.</text>
</comment>
<dbReference type="EMBL" id="AODQ01000105">
    <property type="protein sequence ID" value="EMR01570.1"/>
    <property type="molecule type" value="Genomic_DNA"/>
</dbReference>
<dbReference type="AlphaFoldDB" id="M7NIE7"/>
<name>M7NIE7_9BACT</name>
<dbReference type="InterPro" id="IPR029056">
    <property type="entry name" value="Ribokinase-like"/>
</dbReference>
<dbReference type="GO" id="GO:0016301">
    <property type="term" value="F:kinase activity"/>
    <property type="evidence" value="ECO:0007669"/>
    <property type="project" value="UniProtKB-KW"/>
</dbReference>
<proteinExistence type="inferred from homology"/>
<evidence type="ECO:0000313" key="5">
    <source>
        <dbReference type="EMBL" id="EMR01570.1"/>
    </source>
</evidence>
<dbReference type="SUPFAM" id="SSF53613">
    <property type="entry name" value="Ribokinase-like"/>
    <property type="match status" value="1"/>
</dbReference>
<dbReference type="Gene3D" id="3.40.1190.20">
    <property type="match status" value="1"/>
</dbReference>
<organism evidence="5 6">
    <name type="scientific">Cesiribacter andamanensis AMV16</name>
    <dbReference type="NCBI Taxonomy" id="1279009"/>
    <lineage>
        <taxon>Bacteria</taxon>
        <taxon>Pseudomonadati</taxon>
        <taxon>Bacteroidota</taxon>
        <taxon>Cytophagia</taxon>
        <taxon>Cytophagales</taxon>
        <taxon>Cesiribacteraceae</taxon>
        <taxon>Cesiribacter</taxon>
    </lineage>
</organism>
<dbReference type="PROSITE" id="PS00584">
    <property type="entry name" value="PFKB_KINASES_2"/>
    <property type="match status" value="1"/>
</dbReference>
<dbReference type="STRING" id="1279009.ADICEAN_03307"/>
<feature type="domain" description="Carbohydrate kinase PfkB" evidence="4">
    <location>
        <begin position="20"/>
        <end position="279"/>
    </location>
</feature>
<gene>
    <name evidence="5" type="primary">ydjH_2</name>
    <name evidence="5" type="ORF">ADICEAN_03307</name>
</gene>
<dbReference type="Pfam" id="PF00294">
    <property type="entry name" value="PfkB"/>
    <property type="match status" value="1"/>
</dbReference>
<reference evidence="5 6" key="1">
    <citation type="journal article" date="2013" name="Genome Announc.">
        <title>Draft Genome Sequence of Cesiribacter andamanensis Strain AMV16T, Isolated from a Soil Sample from a Mud Volcano in the Andaman Islands, India.</title>
        <authorList>
            <person name="Shivaji S."/>
            <person name="Ara S."/>
            <person name="Begum Z."/>
            <person name="Srinivas T.N."/>
            <person name="Singh A."/>
            <person name="Kumar Pinnaka A."/>
        </authorList>
    </citation>
    <scope>NUCLEOTIDE SEQUENCE [LARGE SCALE GENOMIC DNA]</scope>
    <source>
        <strain evidence="5 6">AMV16</strain>
    </source>
</reference>
<sequence>MRILAFGEILFDIIEGEPFLGGAPLNFAGHLARLGAESYIYSAVGNDPLGAQALAEIRQLGVDTRLVQVQEQYPTGTVPVRFTNGQPAYTILRDVAYDYIDYSAAEPLLQGLQPDLLYFGTLAQRNSHSRSSLRQLLSGQQAPRVFYDINLRQDAYSPEIIRESLQLCSILKLNDEEARLLSELFFQKELALEAFARQLAQAYGLELIIITAGARGCYLLEGPDYYYVSGYPTKVVDTVGAGDAFSAAFVYQYLRHGDALVAADIANRLGAYVASCRGPLPEYSADIRELVKG</sequence>
<evidence type="ECO:0000259" key="4">
    <source>
        <dbReference type="Pfam" id="PF00294"/>
    </source>
</evidence>
<keyword evidence="2 5" id="KW-0808">Transferase</keyword>
<dbReference type="CDD" id="cd01167">
    <property type="entry name" value="bac_FRK"/>
    <property type="match status" value="1"/>
</dbReference>
<dbReference type="OrthoDB" id="9813569at2"/>
<keyword evidence="6" id="KW-1185">Reference proteome</keyword>
<evidence type="ECO:0000313" key="6">
    <source>
        <dbReference type="Proteomes" id="UP000011910"/>
    </source>
</evidence>
<dbReference type="PANTHER" id="PTHR43085">
    <property type="entry name" value="HEXOKINASE FAMILY MEMBER"/>
    <property type="match status" value="1"/>
</dbReference>
<keyword evidence="3 5" id="KW-0418">Kinase</keyword>
<evidence type="ECO:0000256" key="1">
    <source>
        <dbReference type="ARBA" id="ARBA00010688"/>
    </source>
</evidence>
<dbReference type="PANTHER" id="PTHR43085:SF57">
    <property type="entry name" value="CARBOHYDRATE KINASE PFKB DOMAIN-CONTAINING PROTEIN"/>
    <property type="match status" value="1"/>
</dbReference>
<protein>
    <submittedName>
        <fullName evidence="5">Putative sugar kinase ydjH</fullName>
        <ecNumber evidence="5">2.7.1.-</ecNumber>
    </submittedName>
</protein>
<accession>M7NIE7</accession>
<dbReference type="InterPro" id="IPR050306">
    <property type="entry name" value="PfkB_Carbo_kinase"/>
</dbReference>
<dbReference type="RefSeq" id="WP_009196690.1">
    <property type="nucleotide sequence ID" value="NZ_AODQ01000105.1"/>
</dbReference>
<dbReference type="EC" id="2.7.1.-" evidence="5"/>
<dbReference type="InterPro" id="IPR011611">
    <property type="entry name" value="PfkB_dom"/>
</dbReference>